<dbReference type="EMBL" id="KN838568">
    <property type="protein sequence ID" value="KIK04563.1"/>
    <property type="molecule type" value="Genomic_DNA"/>
</dbReference>
<dbReference type="InterPro" id="IPR019787">
    <property type="entry name" value="Znf_PHD-finger"/>
</dbReference>
<evidence type="ECO:0000256" key="3">
    <source>
        <dbReference type="ARBA" id="ARBA00022833"/>
    </source>
</evidence>
<evidence type="ECO:0000256" key="5">
    <source>
        <dbReference type="SAM" id="MobiDB-lite"/>
    </source>
</evidence>
<dbReference type="PROSITE" id="PS01359">
    <property type="entry name" value="ZF_PHD_1"/>
    <property type="match status" value="2"/>
</dbReference>
<dbReference type="InterPro" id="IPR034732">
    <property type="entry name" value="EPHD"/>
</dbReference>
<dbReference type="CDD" id="cd15571">
    <property type="entry name" value="ePHD"/>
    <property type="match status" value="1"/>
</dbReference>
<feature type="domain" description="BAH" evidence="7">
    <location>
        <begin position="11"/>
        <end position="139"/>
    </location>
</feature>
<dbReference type="InterPro" id="IPR017884">
    <property type="entry name" value="SANT_dom"/>
</dbReference>
<keyword evidence="3" id="KW-0862">Zinc</keyword>
<evidence type="ECO:0000256" key="1">
    <source>
        <dbReference type="ARBA" id="ARBA00022723"/>
    </source>
</evidence>
<dbReference type="GO" id="GO:0043565">
    <property type="term" value="F:sequence-specific DNA binding"/>
    <property type="evidence" value="ECO:0007669"/>
    <property type="project" value="InterPro"/>
</dbReference>
<keyword evidence="1" id="KW-0479">Metal-binding</keyword>
<evidence type="ECO:0000259" key="8">
    <source>
        <dbReference type="PROSITE" id="PS51293"/>
    </source>
</evidence>
<dbReference type="SMART" id="SM00249">
    <property type="entry name" value="PHD"/>
    <property type="match status" value="3"/>
</dbReference>
<evidence type="ECO:0000256" key="2">
    <source>
        <dbReference type="ARBA" id="ARBA00022771"/>
    </source>
</evidence>
<dbReference type="CDD" id="cd04710">
    <property type="entry name" value="BAH_fungalPHD"/>
    <property type="match status" value="1"/>
</dbReference>
<dbReference type="Pfam" id="PF00628">
    <property type="entry name" value="PHD"/>
    <property type="match status" value="1"/>
</dbReference>
<keyword evidence="11" id="KW-1185">Reference proteome</keyword>
<dbReference type="OrthoDB" id="336088at2759"/>
<dbReference type="GO" id="GO:0036205">
    <property type="term" value="P:histone catabolic process"/>
    <property type="evidence" value="ECO:0007669"/>
    <property type="project" value="TreeGrafter"/>
</dbReference>
<dbReference type="SMART" id="SM00439">
    <property type="entry name" value="BAH"/>
    <property type="match status" value="1"/>
</dbReference>
<feature type="domain" description="PHD-type" evidence="9">
    <location>
        <begin position="675"/>
        <end position="805"/>
    </location>
</feature>
<dbReference type="Gene3D" id="3.30.40.10">
    <property type="entry name" value="Zinc/RING finger domain, C3HC4 (zinc finger)"/>
    <property type="match status" value="3"/>
</dbReference>
<dbReference type="Gene3D" id="1.10.10.60">
    <property type="entry name" value="Homeodomain-like"/>
    <property type="match status" value="1"/>
</dbReference>
<dbReference type="InterPro" id="IPR013083">
    <property type="entry name" value="Znf_RING/FYVE/PHD"/>
</dbReference>
<accession>A0A0C9Y981</accession>
<protein>
    <submittedName>
        <fullName evidence="10">Unplaced genomic scaffold K443scaffold_33, whole genome shotgun sequence</fullName>
    </submittedName>
</protein>
<dbReference type="Proteomes" id="UP000054477">
    <property type="component" value="Unassembled WGS sequence"/>
</dbReference>
<dbReference type="PROSITE" id="PS51805">
    <property type="entry name" value="EPHD"/>
    <property type="match status" value="1"/>
</dbReference>
<evidence type="ECO:0000313" key="10">
    <source>
        <dbReference type="EMBL" id="KIK04563.1"/>
    </source>
</evidence>
<dbReference type="GO" id="GO:0003682">
    <property type="term" value="F:chromatin binding"/>
    <property type="evidence" value="ECO:0007669"/>
    <property type="project" value="InterPro"/>
</dbReference>
<evidence type="ECO:0000259" key="6">
    <source>
        <dbReference type="PROSITE" id="PS50016"/>
    </source>
</evidence>
<reference evidence="11" key="2">
    <citation type="submission" date="2015-01" db="EMBL/GenBank/DDBJ databases">
        <title>Evolutionary Origins and Diversification of the Mycorrhizal Mutualists.</title>
        <authorList>
            <consortium name="DOE Joint Genome Institute"/>
            <consortium name="Mycorrhizal Genomics Consortium"/>
            <person name="Kohler A."/>
            <person name="Kuo A."/>
            <person name="Nagy L.G."/>
            <person name="Floudas D."/>
            <person name="Copeland A."/>
            <person name="Barry K.W."/>
            <person name="Cichocki N."/>
            <person name="Veneault-Fourrey C."/>
            <person name="LaButti K."/>
            <person name="Lindquist E.A."/>
            <person name="Lipzen A."/>
            <person name="Lundell T."/>
            <person name="Morin E."/>
            <person name="Murat C."/>
            <person name="Riley R."/>
            <person name="Ohm R."/>
            <person name="Sun H."/>
            <person name="Tunlid A."/>
            <person name="Henrissat B."/>
            <person name="Grigoriev I.V."/>
            <person name="Hibbett D.S."/>
            <person name="Martin F."/>
        </authorList>
    </citation>
    <scope>NUCLEOTIDE SEQUENCE [LARGE SCALE GENOMIC DNA]</scope>
    <source>
        <strain evidence="11">LaAM-08-1</strain>
    </source>
</reference>
<name>A0A0C9Y981_9AGAR</name>
<reference evidence="10 11" key="1">
    <citation type="submission" date="2014-04" db="EMBL/GenBank/DDBJ databases">
        <authorList>
            <consortium name="DOE Joint Genome Institute"/>
            <person name="Kuo A."/>
            <person name="Kohler A."/>
            <person name="Nagy L.G."/>
            <person name="Floudas D."/>
            <person name="Copeland A."/>
            <person name="Barry K.W."/>
            <person name="Cichocki N."/>
            <person name="Veneault-Fourrey C."/>
            <person name="LaButti K."/>
            <person name="Lindquist E.A."/>
            <person name="Lipzen A."/>
            <person name="Lundell T."/>
            <person name="Morin E."/>
            <person name="Murat C."/>
            <person name="Sun H."/>
            <person name="Tunlid A."/>
            <person name="Henrissat B."/>
            <person name="Grigoriev I.V."/>
            <person name="Hibbett D.S."/>
            <person name="Martin F."/>
            <person name="Nordberg H.P."/>
            <person name="Cantor M.N."/>
            <person name="Hua S.X."/>
        </authorList>
    </citation>
    <scope>NUCLEOTIDE SEQUENCE [LARGE SCALE GENOMIC DNA]</scope>
    <source>
        <strain evidence="10 11">LaAM-08-1</strain>
    </source>
</reference>
<dbReference type="GO" id="GO:0004842">
    <property type="term" value="F:ubiquitin-protein transferase activity"/>
    <property type="evidence" value="ECO:0007669"/>
    <property type="project" value="TreeGrafter"/>
</dbReference>
<evidence type="ECO:0000256" key="4">
    <source>
        <dbReference type="PROSITE-ProRule" id="PRU00146"/>
    </source>
</evidence>
<dbReference type="SMART" id="SM00401">
    <property type="entry name" value="ZnF_GATA"/>
    <property type="match status" value="1"/>
</dbReference>
<dbReference type="PROSITE" id="PS51293">
    <property type="entry name" value="SANT"/>
    <property type="match status" value="1"/>
</dbReference>
<dbReference type="Pfam" id="PF13832">
    <property type="entry name" value="zf-HC5HC2H_2"/>
    <property type="match status" value="1"/>
</dbReference>
<dbReference type="InterPro" id="IPR043151">
    <property type="entry name" value="BAH_sf"/>
</dbReference>
<sequence>MSFPVYLKNGDQVKANDHVYCSPSWDTRDGTPYSVARIMQFLPPADAPKGEEGKNYLYTRVRLAWYYRPSDVSDRPVADSRLLLAAIYSEVCDINQLRAKCHVVHRDKISDLSGWKKRPDRFYFNRLFDPYIKKEFEVIPSQNVRNLPDSIRDVLISRYEYVVAEKEVIPDLTDHVRLCDSCQGWCPSPDTVQCDRCKRYFHMRCVQPPLMAKPSRGYGWTCAPCSRKHEQEVDSHEIRHPTPVPLKPKSNLPAPRGRGRPRKDRSLAEKEENFPVKHFNLWPFRYFGQHTVAEDTLDPEDLIFPRTATRLGPKFQATVPLGPNPDIPPADEERGDDRTVETFGLINTLTESEVVEVEECMRGLTDDAELRHNVDWLTEVIRRFSDAAIVARSFTSVNMKSTKSTIKWVKDDKGLYTTVEKASYIDEPWTRDEVVAFEDAIQLHGAELRAVRDEVVSRSMPEVVRFYGHWKSSKLGEENQRIRTAGVPPKPIRKQYMSAAEANDGQRVGLSDDEGSIVSQPSKIPSCGACRTRESNVWWKAPKGLPTSVLCETCGTNWRKYADLNVRPVREESLPTSKSRSGIEKREGTPLAGPSAKKARTTASAQSTPPPPTTAPQIRCLTCMKNGPLGKVLKCKQCQLRVHAGCCGAIVDPANVESWICELCENEESLEASVNPDCLLCPRAGREDRARKPWPPSDTFLRACKPTEGQGWAHILCSVFTPEVTFTDASRLRLVEGLSTVPRHRWTTKCCLCSEPEGAVIRCNDCSKEFHASCAWKQGHKFGFEIQPVKSSRRDTTIITTFKGESGCMNAIVSCKEHDHSKRDIYDICETNEGGETALQVYCQAYKQAPVGQAHALLRKARRLDSILNVRSDHIPLITPEQKSPDPQCYICDTQFSPAFYPITNRLNGVHTHICHGCYFPGKRYYATRGVGLITEINSLELEV</sequence>
<dbReference type="AlphaFoldDB" id="A0A0C9Y981"/>
<feature type="region of interest" description="Disordered" evidence="5">
    <location>
        <begin position="231"/>
        <end position="270"/>
    </location>
</feature>
<feature type="domain" description="SANT" evidence="8">
    <location>
        <begin position="424"/>
        <end position="475"/>
    </location>
</feature>
<dbReference type="HOGENOM" id="CLU_001514_0_0_1"/>
<evidence type="ECO:0000259" key="7">
    <source>
        <dbReference type="PROSITE" id="PS51038"/>
    </source>
</evidence>
<dbReference type="Pfam" id="PF01426">
    <property type="entry name" value="BAH"/>
    <property type="match status" value="1"/>
</dbReference>
<feature type="compositionally biased region" description="Basic and acidic residues" evidence="5">
    <location>
        <begin position="231"/>
        <end position="240"/>
    </location>
</feature>
<feature type="domain" description="PHD-type" evidence="6">
    <location>
        <begin position="176"/>
        <end position="228"/>
    </location>
</feature>
<dbReference type="InterPro" id="IPR029617">
    <property type="entry name" value="Snt2"/>
</dbReference>
<organism evidence="10 11">
    <name type="scientific">Laccaria amethystina LaAM-08-1</name>
    <dbReference type="NCBI Taxonomy" id="1095629"/>
    <lineage>
        <taxon>Eukaryota</taxon>
        <taxon>Fungi</taxon>
        <taxon>Dikarya</taxon>
        <taxon>Basidiomycota</taxon>
        <taxon>Agaricomycotina</taxon>
        <taxon>Agaricomycetes</taxon>
        <taxon>Agaricomycetidae</taxon>
        <taxon>Agaricales</taxon>
        <taxon>Agaricineae</taxon>
        <taxon>Hydnangiaceae</taxon>
        <taxon>Laccaria</taxon>
    </lineage>
</organism>
<feature type="region of interest" description="Disordered" evidence="5">
    <location>
        <begin position="570"/>
        <end position="614"/>
    </location>
</feature>
<dbReference type="InterPro" id="IPR019786">
    <property type="entry name" value="Zinc_finger_PHD-type_CS"/>
</dbReference>
<keyword evidence="2 4" id="KW-0863">Zinc-finger</keyword>
<dbReference type="PANTHER" id="PTHR47672">
    <property type="entry name" value="E3 UBIQUITIN-PROTEIN LIGASE SNT2"/>
    <property type="match status" value="1"/>
</dbReference>
<dbReference type="SUPFAM" id="SSF57903">
    <property type="entry name" value="FYVE/PHD zinc finger"/>
    <property type="match status" value="2"/>
</dbReference>
<dbReference type="PANTHER" id="PTHR47672:SF1">
    <property type="entry name" value="E3 UBIQUITIN-PROTEIN LIGASE SNT2"/>
    <property type="match status" value="1"/>
</dbReference>
<dbReference type="CDD" id="cd15497">
    <property type="entry name" value="PHD1_Snt2p_like"/>
    <property type="match status" value="1"/>
</dbReference>
<dbReference type="InterPro" id="IPR001025">
    <property type="entry name" value="BAH_dom"/>
</dbReference>
<dbReference type="GO" id="GO:0008270">
    <property type="term" value="F:zinc ion binding"/>
    <property type="evidence" value="ECO:0007669"/>
    <property type="project" value="UniProtKB-KW"/>
</dbReference>
<dbReference type="STRING" id="1095629.A0A0C9Y981"/>
<dbReference type="PROSITE" id="PS50016">
    <property type="entry name" value="ZF_PHD_2"/>
    <property type="match status" value="1"/>
</dbReference>
<feature type="region of interest" description="Disordered" evidence="5">
    <location>
        <begin position="315"/>
        <end position="335"/>
    </location>
</feature>
<dbReference type="InterPro" id="IPR011011">
    <property type="entry name" value="Znf_FYVE_PHD"/>
</dbReference>
<gene>
    <name evidence="10" type="ORF">K443DRAFT_675816</name>
</gene>
<dbReference type="Gene3D" id="2.30.30.490">
    <property type="match status" value="1"/>
</dbReference>
<dbReference type="GO" id="GO:0006355">
    <property type="term" value="P:regulation of DNA-templated transcription"/>
    <property type="evidence" value="ECO:0007669"/>
    <property type="project" value="InterPro"/>
</dbReference>
<dbReference type="PROSITE" id="PS51038">
    <property type="entry name" value="BAH"/>
    <property type="match status" value="1"/>
</dbReference>
<proteinExistence type="predicted"/>
<dbReference type="GO" id="GO:0048189">
    <property type="term" value="C:Lid2 complex"/>
    <property type="evidence" value="ECO:0007669"/>
    <property type="project" value="TreeGrafter"/>
</dbReference>
<dbReference type="SUPFAM" id="SSF46689">
    <property type="entry name" value="Homeodomain-like"/>
    <property type="match status" value="1"/>
</dbReference>
<evidence type="ECO:0000313" key="11">
    <source>
        <dbReference type="Proteomes" id="UP000054477"/>
    </source>
</evidence>
<evidence type="ECO:0000259" key="9">
    <source>
        <dbReference type="PROSITE" id="PS51805"/>
    </source>
</evidence>
<dbReference type="InterPro" id="IPR000679">
    <property type="entry name" value="Znf_GATA"/>
</dbReference>
<dbReference type="InterPro" id="IPR009057">
    <property type="entry name" value="Homeodomain-like_sf"/>
</dbReference>
<dbReference type="InterPro" id="IPR001965">
    <property type="entry name" value="Znf_PHD"/>
</dbReference>